<protein>
    <recommendedName>
        <fullName evidence="4">DUF2723 domain-containing protein</fullName>
    </recommendedName>
</protein>
<feature type="compositionally biased region" description="Basic residues" evidence="1">
    <location>
        <begin position="758"/>
        <end position="772"/>
    </location>
</feature>
<feature type="region of interest" description="Disordered" evidence="1">
    <location>
        <begin position="755"/>
        <end position="780"/>
    </location>
</feature>
<keyword evidence="2" id="KW-1133">Transmembrane helix</keyword>
<feature type="transmembrane region" description="Helical" evidence="2">
    <location>
        <begin position="406"/>
        <end position="424"/>
    </location>
</feature>
<feature type="transmembrane region" description="Helical" evidence="2">
    <location>
        <begin position="119"/>
        <end position="138"/>
    </location>
</feature>
<evidence type="ECO:0008006" key="4">
    <source>
        <dbReference type="Google" id="ProtNLM"/>
    </source>
</evidence>
<feature type="transmembrane region" description="Helical" evidence="2">
    <location>
        <begin position="368"/>
        <end position="385"/>
    </location>
</feature>
<dbReference type="PANTHER" id="PTHR16214">
    <property type="entry name" value="TRANSMEMBRANE PROTEIN 260"/>
    <property type="match status" value="1"/>
</dbReference>
<reference evidence="3" key="1">
    <citation type="submission" date="2013-12" db="EMBL/GenBank/DDBJ databases">
        <title>The Genome Sequence of Aphanomyces astaci APO3.</title>
        <authorList>
            <consortium name="The Broad Institute Genomics Platform"/>
            <person name="Russ C."/>
            <person name="Tyler B."/>
            <person name="van West P."/>
            <person name="Dieguez-Uribeondo J."/>
            <person name="Young S.K."/>
            <person name="Zeng Q."/>
            <person name="Gargeya S."/>
            <person name="Fitzgerald M."/>
            <person name="Abouelleil A."/>
            <person name="Alvarado L."/>
            <person name="Chapman S.B."/>
            <person name="Gainer-Dewar J."/>
            <person name="Goldberg J."/>
            <person name="Griggs A."/>
            <person name="Gujja S."/>
            <person name="Hansen M."/>
            <person name="Howarth C."/>
            <person name="Imamovic A."/>
            <person name="Ireland A."/>
            <person name="Larimer J."/>
            <person name="McCowan C."/>
            <person name="Murphy C."/>
            <person name="Pearson M."/>
            <person name="Poon T.W."/>
            <person name="Priest M."/>
            <person name="Roberts A."/>
            <person name="Saif S."/>
            <person name="Shea T."/>
            <person name="Sykes S."/>
            <person name="Wortman J."/>
            <person name="Nusbaum C."/>
            <person name="Birren B."/>
        </authorList>
    </citation>
    <scope>NUCLEOTIDE SEQUENCE [LARGE SCALE GENOMIC DNA]</scope>
    <source>
        <strain evidence="3">APO3</strain>
    </source>
</reference>
<keyword evidence="2" id="KW-0812">Transmembrane</keyword>
<dbReference type="GeneID" id="20809401"/>
<organism evidence="3">
    <name type="scientific">Aphanomyces astaci</name>
    <name type="common">Crayfish plague agent</name>
    <dbReference type="NCBI Taxonomy" id="112090"/>
    <lineage>
        <taxon>Eukaryota</taxon>
        <taxon>Sar</taxon>
        <taxon>Stramenopiles</taxon>
        <taxon>Oomycota</taxon>
        <taxon>Saprolegniomycetes</taxon>
        <taxon>Saprolegniales</taxon>
        <taxon>Verrucalvaceae</taxon>
        <taxon>Aphanomyces</taxon>
    </lineage>
</organism>
<accession>W4GKD3</accession>
<feature type="transmembrane region" description="Helical" evidence="2">
    <location>
        <begin position="336"/>
        <end position="356"/>
    </location>
</feature>
<evidence type="ECO:0000256" key="1">
    <source>
        <dbReference type="SAM" id="MobiDB-lite"/>
    </source>
</evidence>
<proteinExistence type="predicted"/>
<feature type="transmembrane region" description="Helical" evidence="2">
    <location>
        <begin position="168"/>
        <end position="188"/>
    </location>
</feature>
<feature type="transmembrane region" description="Helical" evidence="2">
    <location>
        <begin position="144"/>
        <end position="161"/>
    </location>
</feature>
<dbReference type="EMBL" id="KI913128">
    <property type="protein sequence ID" value="ETV79378.1"/>
    <property type="molecule type" value="Genomic_DNA"/>
</dbReference>
<sequence>MAKVLGVPSSSSVGLLDVLPAVGTFCVALPMYVATAFPSVPGGDSGELLAEACKAKGGVAHPPGYPLYLLLLQAAFKLELFHGLTPAYIANLENALFAAVAAAAITHFVYLYTNKTNAFAAIAGGLMFAFTPLTWEYAVGAEVFALNNMLLAILFVLCAVFKRSHSISAASLGALICGLALSNQHTAILYEVPMIAWMLWHGRNVFRWYHLFCFGMLFVAGLTPYLHLMNVSETPSKGSWGNASSWMGLLRHLVREEYGTFKLSPIKPTNLTETPWERGLLYLHDAREQFIGVGFILAFIGLWRADNAPEATPAVADATTSSSDTHTPEQRSLDDLLLLTLLHYLVCFNALANLPLYIPLTRSIHSRFWMQPNMVIAMFLGIGLARMQGNVIRGLPSFIPTSMGRFLVIGSSVALVGLQISTHFRQSNHSKSGVVMSSYGNALLDTLPPHSVLLSYTDINWNSVRYLQECEHKRPDVTHLNFQLMPYSWFSRQHDLYPGITFPQLIQGVSTERGSKGFEQLMRRFVMQNMYAINMYLDLHAVNESALGKDGYYNGFYVTPHGMLWKIHEQKKMPTYAKWNKESKTLFQMYNQSFALAHSAKYPDGSWEYVARKIYFDGLYQKALHSLQYWIDRTAKKGKDVTYDDLDGYMFGLRDIVKALNGIYHVAIPVQCVTYPRKDIVKNLALTYVRYHGALVLAEHQPQRDLPISKQLIHDVKVEAVRISNEFIELSPKDKDLEVFQTFVDTADDPEAATAAAKKAKKSSKKKKKARPHQVVDEEL</sequence>
<dbReference type="VEuPathDB" id="FungiDB:H257_07405"/>
<keyword evidence="2" id="KW-0472">Membrane</keyword>
<dbReference type="InterPro" id="IPR021280">
    <property type="entry name" value="TMEM260-like"/>
</dbReference>
<dbReference type="AlphaFoldDB" id="W4GKD3"/>
<dbReference type="RefSeq" id="XP_009831219.1">
    <property type="nucleotide sequence ID" value="XM_009832917.1"/>
</dbReference>
<feature type="transmembrane region" description="Helical" evidence="2">
    <location>
        <begin position="12"/>
        <end position="33"/>
    </location>
</feature>
<feature type="transmembrane region" description="Helical" evidence="2">
    <location>
        <begin position="208"/>
        <end position="228"/>
    </location>
</feature>
<evidence type="ECO:0000313" key="3">
    <source>
        <dbReference type="EMBL" id="ETV79378.1"/>
    </source>
</evidence>
<gene>
    <name evidence="3" type="ORF">H257_07405</name>
</gene>
<dbReference type="OrthoDB" id="197432at2759"/>
<evidence type="ECO:0000256" key="2">
    <source>
        <dbReference type="SAM" id="Phobius"/>
    </source>
</evidence>
<dbReference type="Pfam" id="PF11028">
    <property type="entry name" value="TMEM260-like"/>
    <property type="match status" value="1"/>
</dbReference>
<feature type="transmembrane region" description="Helical" evidence="2">
    <location>
        <begin position="95"/>
        <end position="112"/>
    </location>
</feature>
<dbReference type="InterPro" id="IPR052724">
    <property type="entry name" value="GT117_domain-containing"/>
</dbReference>
<dbReference type="PANTHER" id="PTHR16214:SF3">
    <property type="entry name" value="TRANSMEMBRANE PROTEIN 260"/>
    <property type="match status" value="1"/>
</dbReference>
<name>W4GKD3_APHAT</name>